<keyword evidence="1" id="KW-1133">Transmembrane helix</keyword>
<evidence type="ECO:0000313" key="3">
    <source>
        <dbReference type="Proteomes" id="UP000659084"/>
    </source>
</evidence>
<feature type="transmembrane region" description="Helical" evidence="1">
    <location>
        <begin position="54"/>
        <end position="70"/>
    </location>
</feature>
<dbReference type="RefSeq" id="WP_166734850.1">
    <property type="nucleotide sequence ID" value="NZ_CAMISB010000006.1"/>
</dbReference>
<protein>
    <submittedName>
        <fullName evidence="2">Uncharacterized protein</fullName>
    </submittedName>
</protein>
<proteinExistence type="predicted"/>
<evidence type="ECO:0000313" key="2">
    <source>
        <dbReference type="EMBL" id="MBC3212196.1"/>
    </source>
</evidence>
<feature type="transmembrane region" description="Helical" evidence="1">
    <location>
        <begin position="6"/>
        <end position="24"/>
    </location>
</feature>
<keyword evidence="1" id="KW-0812">Transmembrane</keyword>
<accession>A0AAW3WN35</accession>
<gene>
    <name evidence="2" type="ORF">H8J20_08580</name>
</gene>
<keyword evidence="1" id="KW-0472">Membrane</keyword>
<dbReference type="EMBL" id="JACNYO010000006">
    <property type="protein sequence ID" value="MBC3212196.1"/>
    <property type="molecule type" value="Genomic_DNA"/>
</dbReference>
<reference evidence="2" key="1">
    <citation type="submission" date="2020-08" db="EMBL/GenBank/DDBJ databases">
        <title>Food and environmental bacterial isolates.</title>
        <authorList>
            <person name="Richter L."/>
            <person name="Du Plessis E.M."/>
            <person name="Duvenage S."/>
            <person name="Allam M."/>
            <person name="Korsten L."/>
        </authorList>
    </citation>
    <scope>NUCLEOTIDE SEQUENCE</scope>
    <source>
        <strain evidence="2">UPMP2127</strain>
    </source>
</reference>
<sequence>MSIFNVGLLIVATCCHFITGVKIFMDVKMSAIAFSSLMLVLAGLISGHVVFTSAYSLLMIFMAAIIHWLSKKKRIKKVNGMGIMYVNLSSLPTIVYLAQWIGS</sequence>
<organism evidence="2 3">
    <name type="scientific">Serratia fonticola</name>
    <dbReference type="NCBI Taxonomy" id="47917"/>
    <lineage>
        <taxon>Bacteria</taxon>
        <taxon>Pseudomonadati</taxon>
        <taxon>Pseudomonadota</taxon>
        <taxon>Gammaproteobacteria</taxon>
        <taxon>Enterobacterales</taxon>
        <taxon>Yersiniaceae</taxon>
        <taxon>Serratia</taxon>
    </lineage>
</organism>
<feature type="transmembrane region" description="Helical" evidence="1">
    <location>
        <begin position="82"/>
        <end position="101"/>
    </location>
</feature>
<comment type="caution">
    <text evidence="2">The sequence shown here is derived from an EMBL/GenBank/DDBJ whole genome shotgun (WGS) entry which is preliminary data.</text>
</comment>
<dbReference type="AlphaFoldDB" id="A0AAW3WN35"/>
<dbReference type="Proteomes" id="UP000659084">
    <property type="component" value="Unassembled WGS sequence"/>
</dbReference>
<name>A0AAW3WN35_SERFO</name>
<evidence type="ECO:0000256" key="1">
    <source>
        <dbReference type="SAM" id="Phobius"/>
    </source>
</evidence>